<accession>A0A0A9B242</accession>
<name>A0A0A9B242_ARUDO</name>
<protein>
    <submittedName>
        <fullName evidence="1">Uncharacterized protein</fullName>
    </submittedName>
</protein>
<dbReference type="AlphaFoldDB" id="A0A0A9B242"/>
<proteinExistence type="predicted"/>
<dbReference type="EMBL" id="GBRH01239846">
    <property type="protein sequence ID" value="JAD58049.1"/>
    <property type="molecule type" value="Transcribed_RNA"/>
</dbReference>
<reference evidence="1" key="1">
    <citation type="submission" date="2014-09" db="EMBL/GenBank/DDBJ databases">
        <authorList>
            <person name="Magalhaes I.L.F."/>
            <person name="Oliveira U."/>
            <person name="Santos F.R."/>
            <person name="Vidigal T.H.D.A."/>
            <person name="Brescovit A.D."/>
            <person name="Santos A.J."/>
        </authorList>
    </citation>
    <scope>NUCLEOTIDE SEQUENCE</scope>
    <source>
        <tissue evidence="1">Shoot tissue taken approximately 20 cm above the soil surface</tissue>
    </source>
</reference>
<sequence length="52" mass="5657">MKATKPQWGHTTELVTLEGALMCVATHGKGLQANLVASSKNDQWHQKQLIVG</sequence>
<reference evidence="1" key="2">
    <citation type="journal article" date="2015" name="Data Brief">
        <title>Shoot transcriptome of the giant reed, Arundo donax.</title>
        <authorList>
            <person name="Barrero R.A."/>
            <person name="Guerrero F.D."/>
            <person name="Moolhuijzen P."/>
            <person name="Goolsby J.A."/>
            <person name="Tidwell J."/>
            <person name="Bellgard S.E."/>
            <person name="Bellgard M.I."/>
        </authorList>
    </citation>
    <scope>NUCLEOTIDE SEQUENCE</scope>
    <source>
        <tissue evidence="1">Shoot tissue taken approximately 20 cm above the soil surface</tissue>
    </source>
</reference>
<organism evidence="1">
    <name type="scientific">Arundo donax</name>
    <name type="common">Giant reed</name>
    <name type="synonym">Donax arundinaceus</name>
    <dbReference type="NCBI Taxonomy" id="35708"/>
    <lineage>
        <taxon>Eukaryota</taxon>
        <taxon>Viridiplantae</taxon>
        <taxon>Streptophyta</taxon>
        <taxon>Embryophyta</taxon>
        <taxon>Tracheophyta</taxon>
        <taxon>Spermatophyta</taxon>
        <taxon>Magnoliopsida</taxon>
        <taxon>Liliopsida</taxon>
        <taxon>Poales</taxon>
        <taxon>Poaceae</taxon>
        <taxon>PACMAD clade</taxon>
        <taxon>Arundinoideae</taxon>
        <taxon>Arundineae</taxon>
        <taxon>Arundo</taxon>
    </lineage>
</organism>
<evidence type="ECO:0000313" key="1">
    <source>
        <dbReference type="EMBL" id="JAD58049.1"/>
    </source>
</evidence>